<feature type="transmembrane region" description="Helical" evidence="5">
    <location>
        <begin position="327"/>
        <end position="348"/>
    </location>
</feature>
<dbReference type="PROSITE" id="PS50835">
    <property type="entry name" value="IG_LIKE"/>
    <property type="match status" value="2"/>
</dbReference>
<gene>
    <name evidence="7" type="ORF">KUF71_013003</name>
</gene>
<dbReference type="InterPro" id="IPR013151">
    <property type="entry name" value="Immunoglobulin_dom"/>
</dbReference>
<reference evidence="7" key="1">
    <citation type="submission" date="2021-07" db="EMBL/GenBank/DDBJ databases">
        <authorList>
            <person name="Catto M.A."/>
            <person name="Jacobson A."/>
            <person name="Kennedy G."/>
            <person name="Labadie P."/>
            <person name="Hunt B.G."/>
            <person name="Srinivasan R."/>
        </authorList>
    </citation>
    <scope>NUCLEOTIDE SEQUENCE</scope>
    <source>
        <strain evidence="7">PL_HMW_Pooled</strain>
        <tissue evidence="7">Head</tissue>
    </source>
</reference>
<dbReference type="SUPFAM" id="SSF48726">
    <property type="entry name" value="Immunoglobulin"/>
    <property type="match status" value="3"/>
</dbReference>
<dbReference type="GO" id="GO:0007156">
    <property type="term" value="P:homophilic cell adhesion via plasma membrane adhesion molecules"/>
    <property type="evidence" value="ECO:0007669"/>
    <property type="project" value="TreeGrafter"/>
</dbReference>
<comment type="caution">
    <text evidence="7">The sequence shown here is derived from an EMBL/GenBank/DDBJ whole genome shotgun (WGS) entry which is preliminary data.</text>
</comment>
<dbReference type="InterPro" id="IPR036179">
    <property type="entry name" value="Ig-like_dom_sf"/>
</dbReference>
<evidence type="ECO:0000313" key="8">
    <source>
        <dbReference type="Proteomes" id="UP001219518"/>
    </source>
</evidence>
<dbReference type="Pfam" id="PF13927">
    <property type="entry name" value="Ig_3"/>
    <property type="match status" value="1"/>
</dbReference>
<dbReference type="GO" id="GO:0030424">
    <property type="term" value="C:axon"/>
    <property type="evidence" value="ECO:0007669"/>
    <property type="project" value="TreeGrafter"/>
</dbReference>
<dbReference type="GO" id="GO:0008046">
    <property type="term" value="F:axon guidance receptor activity"/>
    <property type="evidence" value="ECO:0007669"/>
    <property type="project" value="TreeGrafter"/>
</dbReference>
<dbReference type="InterPro" id="IPR003599">
    <property type="entry name" value="Ig_sub"/>
</dbReference>
<dbReference type="Pfam" id="PF00047">
    <property type="entry name" value="ig"/>
    <property type="match status" value="1"/>
</dbReference>
<feature type="domain" description="Ig-like" evidence="6">
    <location>
        <begin position="129"/>
        <end position="221"/>
    </location>
</feature>
<dbReference type="GO" id="GO:0043025">
    <property type="term" value="C:neuronal cell body"/>
    <property type="evidence" value="ECO:0007669"/>
    <property type="project" value="TreeGrafter"/>
</dbReference>
<feature type="domain" description="Ig-like" evidence="6">
    <location>
        <begin position="226"/>
        <end position="317"/>
    </location>
</feature>
<evidence type="ECO:0000256" key="1">
    <source>
        <dbReference type="ARBA" id="ARBA00022729"/>
    </source>
</evidence>
<dbReference type="InterPro" id="IPR013783">
    <property type="entry name" value="Ig-like_fold"/>
</dbReference>
<sequence>MNEANPISATEWIYLDTPHQSSNASKSNCVLVGDGNVVYEGNKVVVEGDPFTIICHTDVFDVIKWQLNEQTIIPDSQNQYILEEEKNNGKVVAKLSVPQAQNSHTGSYRCTSFSNVTHQVYVFANSVQPNYDFDNYKSFDYDKSFTLQCNISGNQGNQFELRWYKEDKLIENVKDKYLIKEEENKLVVSAANEDDIGNYTCQAVNRKTPNSTDSLMRATIRVIGAPKITLAEDTPVVEGERLRLHCQVRGNPPPNVVWSIDGKAVNTSDGRIRFENDNNIANAILVIDTVQMNDRNQYTCKASNIANHESTGPEKTTFVRVKDKLAALWPFLGICAEVAILCTIILIYEKKRNKTELDESDTDQSPEQFLGVSQDPTFNNILNPTFWHKHGDHANDQVQGEEWILIPLKPEPEKKGSKSDASKGRVHSQADSFKGRVPYSESRYKTFKNAPTPSKQVRSRTLNPPKSSPIPSKSTTTRKNTPDHGKDVRQRK</sequence>
<feature type="region of interest" description="Disordered" evidence="4">
    <location>
        <begin position="410"/>
        <end position="492"/>
    </location>
</feature>
<dbReference type="SMART" id="SM00409">
    <property type="entry name" value="IG"/>
    <property type="match status" value="3"/>
</dbReference>
<keyword evidence="8" id="KW-1185">Reference proteome</keyword>
<dbReference type="Proteomes" id="UP001219518">
    <property type="component" value="Unassembled WGS sequence"/>
</dbReference>
<keyword evidence="2" id="KW-1015">Disulfide bond</keyword>
<evidence type="ECO:0000313" key="7">
    <source>
        <dbReference type="EMBL" id="KAK3932544.1"/>
    </source>
</evidence>
<dbReference type="Gene3D" id="2.60.40.10">
    <property type="entry name" value="Immunoglobulins"/>
    <property type="match status" value="3"/>
</dbReference>
<dbReference type="InterPro" id="IPR007110">
    <property type="entry name" value="Ig-like_dom"/>
</dbReference>
<dbReference type="InterPro" id="IPR003598">
    <property type="entry name" value="Ig_sub2"/>
</dbReference>
<dbReference type="AlphaFoldDB" id="A0AAE1I4Q5"/>
<dbReference type="InterPro" id="IPR050958">
    <property type="entry name" value="Cell_Adh-Cytoskel_Orgn"/>
</dbReference>
<feature type="compositionally biased region" description="Basic and acidic residues" evidence="4">
    <location>
        <begin position="480"/>
        <end position="492"/>
    </location>
</feature>
<keyword evidence="1" id="KW-0732">Signal</keyword>
<dbReference type="CDD" id="cd00096">
    <property type="entry name" value="Ig"/>
    <property type="match status" value="2"/>
</dbReference>
<dbReference type="GO" id="GO:0050808">
    <property type="term" value="P:synapse organization"/>
    <property type="evidence" value="ECO:0007669"/>
    <property type="project" value="TreeGrafter"/>
</dbReference>
<feature type="compositionally biased region" description="Low complexity" evidence="4">
    <location>
        <begin position="469"/>
        <end position="479"/>
    </location>
</feature>
<dbReference type="PANTHER" id="PTHR45080:SF8">
    <property type="entry name" value="IG-LIKE DOMAIN-CONTAINING PROTEIN"/>
    <property type="match status" value="1"/>
</dbReference>
<name>A0AAE1I4Q5_9NEOP</name>
<dbReference type="EMBL" id="JAHWGI010001437">
    <property type="protein sequence ID" value="KAK3932544.1"/>
    <property type="molecule type" value="Genomic_DNA"/>
</dbReference>
<keyword evidence="5" id="KW-0472">Membrane</keyword>
<dbReference type="SMART" id="SM00408">
    <property type="entry name" value="IGc2"/>
    <property type="match status" value="3"/>
</dbReference>
<feature type="compositionally biased region" description="Basic and acidic residues" evidence="4">
    <location>
        <begin position="410"/>
        <end position="423"/>
    </location>
</feature>
<dbReference type="InterPro" id="IPR013098">
    <property type="entry name" value="Ig_I-set"/>
</dbReference>
<dbReference type="GO" id="GO:0005886">
    <property type="term" value="C:plasma membrane"/>
    <property type="evidence" value="ECO:0007669"/>
    <property type="project" value="TreeGrafter"/>
</dbReference>
<keyword evidence="5" id="KW-1133">Transmembrane helix</keyword>
<proteinExistence type="predicted"/>
<evidence type="ECO:0000256" key="2">
    <source>
        <dbReference type="ARBA" id="ARBA00023157"/>
    </source>
</evidence>
<keyword evidence="5" id="KW-0812">Transmembrane</keyword>
<reference evidence="7" key="2">
    <citation type="journal article" date="2023" name="BMC Genomics">
        <title>Pest status, molecular evolution, and epigenetic factors derived from the genome assembly of Frankliniella fusca, a thysanopteran phytovirus vector.</title>
        <authorList>
            <person name="Catto M.A."/>
            <person name="Labadie P.E."/>
            <person name="Jacobson A.L."/>
            <person name="Kennedy G.G."/>
            <person name="Srinivasan R."/>
            <person name="Hunt B.G."/>
        </authorList>
    </citation>
    <scope>NUCLEOTIDE SEQUENCE</scope>
    <source>
        <strain evidence="7">PL_HMW_Pooled</strain>
    </source>
</reference>
<keyword evidence="3" id="KW-0393">Immunoglobulin domain</keyword>
<protein>
    <submittedName>
        <fullName evidence="7">Basigin</fullName>
    </submittedName>
</protein>
<feature type="compositionally biased region" description="Polar residues" evidence="4">
    <location>
        <begin position="449"/>
        <end position="462"/>
    </location>
</feature>
<evidence type="ECO:0000256" key="4">
    <source>
        <dbReference type="SAM" id="MobiDB-lite"/>
    </source>
</evidence>
<dbReference type="PANTHER" id="PTHR45080">
    <property type="entry name" value="CONTACTIN 5"/>
    <property type="match status" value="1"/>
</dbReference>
<evidence type="ECO:0000256" key="3">
    <source>
        <dbReference type="ARBA" id="ARBA00023319"/>
    </source>
</evidence>
<evidence type="ECO:0000259" key="6">
    <source>
        <dbReference type="PROSITE" id="PS50835"/>
    </source>
</evidence>
<dbReference type="Pfam" id="PF07679">
    <property type="entry name" value="I-set"/>
    <property type="match status" value="1"/>
</dbReference>
<organism evidence="7 8">
    <name type="scientific">Frankliniella fusca</name>
    <dbReference type="NCBI Taxonomy" id="407009"/>
    <lineage>
        <taxon>Eukaryota</taxon>
        <taxon>Metazoa</taxon>
        <taxon>Ecdysozoa</taxon>
        <taxon>Arthropoda</taxon>
        <taxon>Hexapoda</taxon>
        <taxon>Insecta</taxon>
        <taxon>Pterygota</taxon>
        <taxon>Neoptera</taxon>
        <taxon>Paraneoptera</taxon>
        <taxon>Thysanoptera</taxon>
        <taxon>Terebrantia</taxon>
        <taxon>Thripoidea</taxon>
        <taxon>Thripidae</taxon>
        <taxon>Frankliniella</taxon>
    </lineage>
</organism>
<evidence type="ECO:0000256" key="5">
    <source>
        <dbReference type="SAM" id="Phobius"/>
    </source>
</evidence>
<accession>A0AAE1I4Q5</accession>
<dbReference type="FunFam" id="2.60.40.10:FF:000032">
    <property type="entry name" value="palladin isoform X1"/>
    <property type="match status" value="1"/>
</dbReference>